<dbReference type="Gene3D" id="2.130.10.10">
    <property type="entry name" value="YVTN repeat-like/Quinoprotein amine dehydrogenase"/>
    <property type="match status" value="2"/>
</dbReference>
<sequence length="342" mass="36661">MKRTTSAGRSRAWFRSLCALVLTGLIAVTGPRIAAADYLDPLDIAAQPMASAPQSLLLDITRAGERLVAVGARGHILYSDDRGQSWTQAAVPVRAQLDAVCFVDDKQGWAVGEDAVILHSIDGGESWQKQFDARDADMQGPLLDLLFRNAEEGFAVGVFDKLYHTADGGKTWVDWRDHADNPDEWHFFAMAATDADTLYITSEAGLLFRSLDGGDSFEAIETGHVGSFHGILVRRGEDGQDQLLLSGVGGKLFSSDDGGERWREIRTGTEAGLSGGTWLADGSALVVGADGVLLHVAADLKSAKKYQRDNGLPLSNALQQASGDFVLVGLGGLQALNHLQDR</sequence>
<evidence type="ECO:0000256" key="2">
    <source>
        <dbReference type="ARBA" id="ARBA00023276"/>
    </source>
</evidence>
<dbReference type="CDD" id="cd15482">
    <property type="entry name" value="Sialidase_non-viral"/>
    <property type="match status" value="1"/>
</dbReference>
<reference evidence="4 5" key="1">
    <citation type="journal article" date="2014" name="Int. J. Syst. Evol. Microbiol.">
        <title>Complete genome sequence of Corynebacterium casei LMG S-19264T (=DSM 44701T), isolated from a smear-ripened cheese.</title>
        <authorList>
            <consortium name="US DOE Joint Genome Institute (JGI-PGF)"/>
            <person name="Walter F."/>
            <person name="Albersmeier A."/>
            <person name="Kalinowski J."/>
            <person name="Ruckert C."/>
        </authorList>
    </citation>
    <scope>NUCLEOTIDE SEQUENCE [LARGE SCALE GENOMIC DNA]</scope>
    <source>
        <strain evidence="4 5">CGMCC 1.7286</strain>
    </source>
</reference>
<dbReference type="Proteomes" id="UP000599578">
    <property type="component" value="Unassembled WGS sequence"/>
</dbReference>
<keyword evidence="2" id="KW-0604">Photosystem II</keyword>
<name>A0A918DWR6_9GAMM</name>
<dbReference type="SUPFAM" id="SSF110296">
    <property type="entry name" value="Oligoxyloglucan reducing end-specific cellobiohydrolase"/>
    <property type="match status" value="1"/>
</dbReference>
<evidence type="ECO:0000256" key="1">
    <source>
        <dbReference type="ARBA" id="ARBA00022531"/>
    </source>
</evidence>
<organism evidence="4 5">
    <name type="scientific">Marinobacterium nitratireducens</name>
    <dbReference type="NCBI Taxonomy" id="518897"/>
    <lineage>
        <taxon>Bacteria</taxon>
        <taxon>Pseudomonadati</taxon>
        <taxon>Pseudomonadota</taxon>
        <taxon>Gammaproteobacteria</taxon>
        <taxon>Oceanospirillales</taxon>
        <taxon>Oceanospirillaceae</taxon>
        <taxon>Marinobacterium</taxon>
    </lineage>
</organism>
<gene>
    <name evidence="4" type="ORF">GCM10011348_33520</name>
</gene>
<dbReference type="PANTHER" id="PTHR47199:SF2">
    <property type="entry name" value="PHOTOSYSTEM II STABILITY_ASSEMBLY FACTOR HCF136, CHLOROPLASTIC"/>
    <property type="match status" value="1"/>
</dbReference>
<keyword evidence="1" id="KW-0602">Photosynthesis</keyword>
<keyword evidence="5" id="KW-1185">Reference proteome</keyword>
<protein>
    <recommendedName>
        <fullName evidence="3">Photosynthesis system II assembly factor Ycf48/Hcf136-like domain-containing protein</fullName>
    </recommendedName>
</protein>
<evidence type="ECO:0000313" key="4">
    <source>
        <dbReference type="EMBL" id="GGO85305.1"/>
    </source>
</evidence>
<comment type="caution">
    <text evidence="4">The sequence shown here is derived from an EMBL/GenBank/DDBJ whole genome shotgun (WGS) entry which is preliminary data.</text>
</comment>
<dbReference type="InterPro" id="IPR028203">
    <property type="entry name" value="PSII_CF48-like_dom"/>
</dbReference>
<dbReference type="AlphaFoldDB" id="A0A918DWR6"/>
<dbReference type="PANTHER" id="PTHR47199">
    <property type="entry name" value="PHOTOSYSTEM II STABILITY/ASSEMBLY FACTOR HCF136, CHLOROPLASTIC"/>
    <property type="match status" value="1"/>
</dbReference>
<dbReference type="GO" id="GO:0009523">
    <property type="term" value="C:photosystem II"/>
    <property type="evidence" value="ECO:0007669"/>
    <property type="project" value="UniProtKB-KW"/>
</dbReference>
<dbReference type="EMBL" id="BMLT01000009">
    <property type="protein sequence ID" value="GGO85305.1"/>
    <property type="molecule type" value="Genomic_DNA"/>
</dbReference>
<dbReference type="InterPro" id="IPR015943">
    <property type="entry name" value="WD40/YVTN_repeat-like_dom_sf"/>
</dbReference>
<proteinExistence type="predicted"/>
<feature type="domain" description="Photosynthesis system II assembly factor Ycf48/Hcf136-like" evidence="3">
    <location>
        <begin position="84"/>
        <end position="240"/>
    </location>
</feature>
<evidence type="ECO:0000259" key="3">
    <source>
        <dbReference type="Pfam" id="PF14870"/>
    </source>
</evidence>
<dbReference type="RefSeq" id="WP_188861759.1">
    <property type="nucleotide sequence ID" value="NZ_BMLT01000009.1"/>
</dbReference>
<dbReference type="GO" id="GO:0015979">
    <property type="term" value="P:photosynthesis"/>
    <property type="evidence" value="ECO:0007669"/>
    <property type="project" value="UniProtKB-KW"/>
</dbReference>
<accession>A0A918DWR6</accession>
<dbReference type="Pfam" id="PF14870">
    <property type="entry name" value="PSII_BNR"/>
    <property type="match status" value="1"/>
</dbReference>
<evidence type="ECO:0000313" key="5">
    <source>
        <dbReference type="Proteomes" id="UP000599578"/>
    </source>
</evidence>